<keyword evidence="4" id="KW-0804">Transcription</keyword>
<evidence type="ECO:0000256" key="2">
    <source>
        <dbReference type="ARBA" id="ARBA00023015"/>
    </source>
</evidence>
<evidence type="ECO:0000256" key="1">
    <source>
        <dbReference type="ARBA" id="ARBA00009437"/>
    </source>
</evidence>
<comment type="caution">
    <text evidence="6">The sequence shown here is derived from an EMBL/GenBank/DDBJ whole genome shotgun (WGS) entry which is preliminary data.</text>
</comment>
<evidence type="ECO:0000259" key="5">
    <source>
        <dbReference type="PROSITE" id="PS50931"/>
    </source>
</evidence>
<dbReference type="GO" id="GO:0000976">
    <property type="term" value="F:transcription cis-regulatory region binding"/>
    <property type="evidence" value="ECO:0007669"/>
    <property type="project" value="TreeGrafter"/>
</dbReference>
<dbReference type="InterPro" id="IPR000847">
    <property type="entry name" value="LysR_HTH_N"/>
</dbReference>
<keyword evidence="3 6" id="KW-0238">DNA-binding</keyword>
<keyword evidence="2" id="KW-0805">Transcription regulation</keyword>
<dbReference type="InterPro" id="IPR005119">
    <property type="entry name" value="LysR_subst-bd"/>
</dbReference>
<reference evidence="6 7" key="1">
    <citation type="submission" date="2020-08" db="EMBL/GenBank/DDBJ databases">
        <title>Genomic Encyclopedia of Type Strains, Phase III (KMG-III): the genomes of soil and plant-associated and newly described type strains.</title>
        <authorList>
            <person name="Whitman W."/>
        </authorList>
    </citation>
    <scope>NUCLEOTIDE SEQUENCE [LARGE SCALE GENOMIC DNA]</scope>
    <source>
        <strain evidence="6 7">CECT 5862</strain>
    </source>
</reference>
<dbReference type="FunFam" id="1.10.10.10:FF:000001">
    <property type="entry name" value="LysR family transcriptional regulator"/>
    <property type="match status" value="1"/>
</dbReference>
<evidence type="ECO:0000313" key="6">
    <source>
        <dbReference type="EMBL" id="MBB3112566.1"/>
    </source>
</evidence>
<dbReference type="RefSeq" id="WP_221401426.1">
    <property type="nucleotide sequence ID" value="NZ_JACHXK010000013.1"/>
</dbReference>
<dbReference type="EMBL" id="JACHXK010000013">
    <property type="protein sequence ID" value="MBB3112566.1"/>
    <property type="molecule type" value="Genomic_DNA"/>
</dbReference>
<evidence type="ECO:0000313" key="7">
    <source>
        <dbReference type="Proteomes" id="UP000570361"/>
    </source>
</evidence>
<dbReference type="Gene3D" id="1.10.10.10">
    <property type="entry name" value="Winged helix-like DNA-binding domain superfamily/Winged helix DNA-binding domain"/>
    <property type="match status" value="1"/>
</dbReference>
<proteinExistence type="inferred from homology"/>
<evidence type="ECO:0000256" key="4">
    <source>
        <dbReference type="ARBA" id="ARBA00023163"/>
    </source>
</evidence>
<dbReference type="CDD" id="cd05466">
    <property type="entry name" value="PBP2_LTTR_substrate"/>
    <property type="match status" value="1"/>
</dbReference>
<gene>
    <name evidence="6" type="ORF">FHS18_004667</name>
</gene>
<dbReference type="PANTHER" id="PTHR30126:SF100">
    <property type="entry name" value="LYSR-FAMILY TRANSCRIPTIONAL REGULATOR"/>
    <property type="match status" value="1"/>
</dbReference>
<protein>
    <submittedName>
        <fullName evidence="6">DNA-binding transcriptional LysR family regulator</fullName>
    </submittedName>
</protein>
<dbReference type="InterPro" id="IPR036388">
    <property type="entry name" value="WH-like_DNA-bd_sf"/>
</dbReference>
<dbReference type="Proteomes" id="UP000570361">
    <property type="component" value="Unassembled WGS sequence"/>
</dbReference>
<dbReference type="PANTHER" id="PTHR30126">
    <property type="entry name" value="HTH-TYPE TRANSCRIPTIONAL REGULATOR"/>
    <property type="match status" value="1"/>
</dbReference>
<dbReference type="Pfam" id="PF00126">
    <property type="entry name" value="HTH_1"/>
    <property type="match status" value="1"/>
</dbReference>
<dbReference type="AlphaFoldDB" id="A0A7W5B2R4"/>
<dbReference type="InterPro" id="IPR036390">
    <property type="entry name" value="WH_DNA-bd_sf"/>
</dbReference>
<accession>A0A7W5B2R4</accession>
<keyword evidence="7" id="KW-1185">Reference proteome</keyword>
<name>A0A7W5B2R4_9BACL</name>
<dbReference type="PRINTS" id="PR00039">
    <property type="entry name" value="HTHLYSR"/>
</dbReference>
<dbReference type="Gene3D" id="3.40.190.290">
    <property type="match status" value="1"/>
</dbReference>
<feature type="domain" description="HTH lysR-type" evidence="5">
    <location>
        <begin position="1"/>
        <end position="53"/>
    </location>
</feature>
<dbReference type="GO" id="GO:0003700">
    <property type="term" value="F:DNA-binding transcription factor activity"/>
    <property type="evidence" value="ECO:0007669"/>
    <property type="project" value="InterPro"/>
</dbReference>
<dbReference type="SUPFAM" id="SSF46785">
    <property type="entry name" value="Winged helix' DNA-binding domain"/>
    <property type="match status" value="1"/>
</dbReference>
<dbReference type="SUPFAM" id="SSF53850">
    <property type="entry name" value="Periplasmic binding protein-like II"/>
    <property type="match status" value="1"/>
</dbReference>
<dbReference type="Pfam" id="PF03466">
    <property type="entry name" value="LysR_substrate"/>
    <property type="match status" value="1"/>
</dbReference>
<sequence length="292" mass="33493">MKTFMEVARCHSFTKAAENLGYVQSSVTTHIQKLENEYGVVLFERFGRSMRLTSAGEQLHIIFDQILTLYDESKHVFSRQIKGNLIIGTIESMVAFFLPPVFHRFRQSFPQINLQVRPLTELQVLQGVKSGELDVGVTLDTRCNDDDVNHIFVREEPIILVAAPNHALFREEPLEIAELFGQSYIATEKSCNYRCAFERLLTKHGVDYHIHNEFGSLEAIKQCVGFGLGIGLLPQIAVSRELEEGRLVQLPFRHPEITFHTQIVHHKRKWLDPAIRHFMDLVQEQGTDLPQT</sequence>
<evidence type="ECO:0000256" key="3">
    <source>
        <dbReference type="ARBA" id="ARBA00023125"/>
    </source>
</evidence>
<organism evidence="6 7">
    <name type="scientific">Paenibacillus phyllosphaerae</name>
    <dbReference type="NCBI Taxonomy" id="274593"/>
    <lineage>
        <taxon>Bacteria</taxon>
        <taxon>Bacillati</taxon>
        <taxon>Bacillota</taxon>
        <taxon>Bacilli</taxon>
        <taxon>Bacillales</taxon>
        <taxon>Paenibacillaceae</taxon>
        <taxon>Paenibacillus</taxon>
    </lineage>
</organism>
<dbReference type="PROSITE" id="PS50931">
    <property type="entry name" value="HTH_LYSR"/>
    <property type="match status" value="1"/>
</dbReference>
<comment type="similarity">
    <text evidence="1">Belongs to the LysR transcriptional regulatory family.</text>
</comment>